<reference evidence="1" key="1">
    <citation type="journal article" date="2015" name="Nature">
        <title>Complex archaea that bridge the gap between prokaryotes and eukaryotes.</title>
        <authorList>
            <person name="Spang A."/>
            <person name="Saw J.H."/>
            <person name="Jorgensen S.L."/>
            <person name="Zaremba-Niedzwiedzka K."/>
            <person name="Martijn J."/>
            <person name="Lind A.E."/>
            <person name="van Eijk R."/>
            <person name="Schleper C."/>
            <person name="Guy L."/>
            <person name="Ettema T.J."/>
        </authorList>
    </citation>
    <scope>NUCLEOTIDE SEQUENCE</scope>
</reference>
<name>A0A0F8YJ58_9ZZZZ</name>
<sequence length="121" mass="13841">GHSDTLFSWSLSHKTMILLNGGYAANLQKLVDFFDQQGNRNVSYPWAHFHEEEASLNGALTCVGIVLPEKIYALSSQLQSENQLESYIRRTGMWGYDHEEEVEISKWELEFALELNNYGLA</sequence>
<organism evidence="1">
    <name type="scientific">marine sediment metagenome</name>
    <dbReference type="NCBI Taxonomy" id="412755"/>
    <lineage>
        <taxon>unclassified sequences</taxon>
        <taxon>metagenomes</taxon>
        <taxon>ecological metagenomes</taxon>
    </lineage>
</organism>
<gene>
    <name evidence="1" type="ORF">LCGC14_3086920</name>
</gene>
<dbReference type="EMBL" id="LAZR01066106">
    <property type="protein sequence ID" value="KKK54219.1"/>
    <property type="molecule type" value="Genomic_DNA"/>
</dbReference>
<evidence type="ECO:0000313" key="1">
    <source>
        <dbReference type="EMBL" id="KKK54219.1"/>
    </source>
</evidence>
<dbReference type="AlphaFoldDB" id="A0A0F8YJ58"/>
<feature type="non-terminal residue" evidence="1">
    <location>
        <position position="1"/>
    </location>
</feature>
<comment type="caution">
    <text evidence="1">The sequence shown here is derived from an EMBL/GenBank/DDBJ whole genome shotgun (WGS) entry which is preliminary data.</text>
</comment>
<proteinExistence type="predicted"/>
<protein>
    <submittedName>
        <fullName evidence="1">Uncharacterized protein</fullName>
    </submittedName>
</protein>
<accession>A0A0F8YJ58</accession>